<feature type="coiled-coil region" evidence="1">
    <location>
        <begin position="67"/>
        <end position="94"/>
    </location>
</feature>
<dbReference type="AlphaFoldDB" id="A0A2X0V5D6"/>
<keyword evidence="3" id="KW-1185">Reference proteome</keyword>
<gene>
    <name evidence="2" type="ORF">NCTC13093_01089</name>
</gene>
<dbReference type="EMBL" id="UAPV01000001">
    <property type="protein sequence ID" value="SPT69709.1"/>
    <property type="molecule type" value="Genomic_DNA"/>
</dbReference>
<proteinExistence type="predicted"/>
<evidence type="ECO:0000313" key="2">
    <source>
        <dbReference type="EMBL" id="SPT69709.1"/>
    </source>
</evidence>
<evidence type="ECO:0000256" key="1">
    <source>
        <dbReference type="SAM" id="Coils"/>
    </source>
</evidence>
<accession>A0A2X0V5D6</accession>
<reference evidence="2 3" key="1">
    <citation type="submission" date="2018-06" db="EMBL/GenBank/DDBJ databases">
        <authorList>
            <consortium name="Pathogen Informatics"/>
            <person name="Doyle S."/>
        </authorList>
    </citation>
    <scope>NUCLEOTIDE SEQUENCE [LARGE SCALE GENOMIC DNA]</scope>
    <source>
        <strain evidence="2 3">NCTC13093</strain>
    </source>
</reference>
<dbReference type="RefSeq" id="WP_113743857.1">
    <property type="nucleotide sequence ID" value="NZ_UAPV01000001.1"/>
</dbReference>
<protein>
    <recommendedName>
        <fullName evidence="4">Flagellar protein FliT</fullName>
    </recommendedName>
</protein>
<name>A0A2X0V5D6_9GAMM</name>
<dbReference type="Proteomes" id="UP000250086">
    <property type="component" value="Unassembled WGS sequence"/>
</dbReference>
<organism evidence="2 3">
    <name type="scientific">Anaerobiospirillum thomasii</name>
    <dbReference type="NCBI Taxonomy" id="179995"/>
    <lineage>
        <taxon>Bacteria</taxon>
        <taxon>Pseudomonadati</taxon>
        <taxon>Pseudomonadota</taxon>
        <taxon>Gammaproteobacteria</taxon>
        <taxon>Aeromonadales</taxon>
        <taxon>Succinivibrionaceae</taxon>
        <taxon>Anaerobiospirillum</taxon>
    </lineage>
</organism>
<sequence>MDKIDDLIQALVAIEEEISLLAEADELDDARINELSAQRLDYIKRITFMQLDEEEENKRQEFAKAFASHALRQIEDLKERRSETRAELVKMRQGNAGLQAYGKVGRS</sequence>
<evidence type="ECO:0008006" key="4">
    <source>
        <dbReference type="Google" id="ProtNLM"/>
    </source>
</evidence>
<keyword evidence="1" id="KW-0175">Coiled coil</keyword>
<evidence type="ECO:0000313" key="3">
    <source>
        <dbReference type="Proteomes" id="UP000250086"/>
    </source>
</evidence>